<keyword evidence="3" id="KW-1185">Reference proteome</keyword>
<feature type="domain" description="DinB-like" evidence="1">
    <location>
        <begin position="17"/>
        <end position="149"/>
    </location>
</feature>
<dbReference type="SUPFAM" id="SSF109854">
    <property type="entry name" value="DinB/YfiT-like putative metalloenzymes"/>
    <property type="match status" value="1"/>
</dbReference>
<evidence type="ECO:0000259" key="1">
    <source>
        <dbReference type="Pfam" id="PF12867"/>
    </source>
</evidence>
<dbReference type="InterPro" id="IPR034660">
    <property type="entry name" value="DinB/YfiT-like"/>
</dbReference>
<dbReference type="EMBL" id="AP026560">
    <property type="protein sequence ID" value="BDP43158.1"/>
    <property type="molecule type" value="Genomic_DNA"/>
</dbReference>
<dbReference type="InterPro" id="IPR024775">
    <property type="entry name" value="DinB-like"/>
</dbReference>
<organism evidence="2 3">
    <name type="scientific">Deinococcus aetherius</name>
    <dbReference type="NCBI Taxonomy" id="200252"/>
    <lineage>
        <taxon>Bacteria</taxon>
        <taxon>Thermotogati</taxon>
        <taxon>Deinococcota</taxon>
        <taxon>Deinococci</taxon>
        <taxon>Deinococcales</taxon>
        <taxon>Deinococcaceae</taxon>
        <taxon>Deinococcus</taxon>
    </lineage>
</organism>
<dbReference type="Proteomes" id="UP001064971">
    <property type="component" value="Chromosome"/>
</dbReference>
<name>A0ABN6RK69_9DEIO</name>
<dbReference type="Pfam" id="PF12867">
    <property type="entry name" value="DinB_2"/>
    <property type="match status" value="1"/>
</dbReference>
<sequence>MNELKDFLIEQYGAELGAFRAALESIPAEGFNTATVGHSPAWHALHVAEWLRLAVLNDRSPSYAHLGWEDREWVGALSGEPAQTESAGKAVILAHLDEMTGRVLSFLQGLSAADMQGTSFSPSAPGGTRPRLQGIGMHLRHIAYHRGQVQLGKKVLT</sequence>
<dbReference type="Gene3D" id="1.20.120.450">
    <property type="entry name" value="dinb family like domain"/>
    <property type="match status" value="1"/>
</dbReference>
<proteinExistence type="predicted"/>
<reference evidence="2" key="1">
    <citation type="submission" date="2022-07" db="EMBL/GenBank/DDBJ databases">
        <title>Complete Genome Sequence of the Radioresistant Bacterium Deinococcus aetherius ST0316, Isolated from the Air Dust collected in Lower Stratosphere above Japan.</title>
        <authorList>
            <person name="Satoh K."/>
            <person name="Hagiwara K."/>
            <person name="Katsumata K."/>
            <person name="Kubo A."/>
            <person name="Yokobori S."/>
            <person name="Yamagishi A."/>
            <person name="Oono Y."/>
            <person name="Narumi I."/>
        </authorList>
    </citation>
    <scope>NUCLEOTIDE SEQUENCE</scope>
    <source>
        <strain evidence="2">ST0316</strain>
    </source>
</reference>
<evidence type="ECO:0000313" key="2">
    <source>
        <dbReference type="EMBL" id="BDP43158.1"/>
    </source>
</evidence>
<dbReference type="RefSeq" id="WP_264775820.1">
    <property type="nucleotide sequence ID" value="NZ_AP026560.1"/>
</dbReference>
<evidence type="ECO:0000313" key="3">
    <source>
        <dbReference type="Proteomes" id="UP001064971"/>
    </source>
</evidence>
<gene>
    <name evidence="2" type="ORF">DAETH_31270</name>
</gene>
<protein>
    <recommendedName>
        <fullName evidence="1">DinB-like domain-containing protein</fullName>
    </recommendedName>
</protein>
<accession>A0ABN6RK69</accession>